<evidence type="ECO:0000259" key="6">
    <source>
        <dbReference type="SMART" id="SM00768"/>
    </source>
</evidence>
<comment type="subcellular location">
    <subcellularLocation>
        <location evidence="1">Cell membrane</location>
        <topology evidence="1">Lipid-anchor</topology>
        <topology evidence="1">GPI-anchor</topology>
    </subcellularLocation>
</comment>
<evidence type="ECO:0000256" key="5">
    <source>
        <dbReference type="SAM" id="SignalP"/>
    </source>
</evidence>
<dbReference type="InterPro" id="IPR012946">
    <property type="entry name" value="X8"/>
</dbReference>
<organism evidence="7 8">
    <name type="scientific">Camelina sativa</name>
    <name type="common">False flax</name>
    <name type="synonym">Myagrum sativum</name>
    <dbReference type="NCBI Taxonomy" id="90675"/>
    <lineage>
        <taxon>Eukaryota</taxon>
        <taxon>Viridiplantae</taxon>
        <taxon>Streptophyta</taxon>
        <taxon>Embryophyta</taxon>
        <taxon>Tracheophyta</taxon>
        <taxon>Spermatophyta</taxon>
        <taxon>Magnoliopsida</taxon>
        <taxon>eudicotyledons</taxon>
        <taxon>Gunneridae</taxon>
        <taxon>Pentapetalae</taxon>
        <taxon>rosids</taxon>
        <taxon>malvids</taxon>
        <taxon>Brassicales</taxon>
        <taxon>Brassicaceae</taxon>
        <taxon>Camelineae</taxon>
        <taxon>Camelina</taxon>
    </lineage>
</organism>
<name>A0ABM0YZP8_CAMSA</name>
<feature type="signal peptide" evidence="5">
    <location>
        <begin position="1"/>
        <end position="19"/>
    </location>
</feature>
<evidence type="ECO:0000313" key="8">
    <source>
        <dbReference type="RefSeq" id="XP_010508390.1"/>
    </source>
</evidence>
<dbReference type="Proteomes" id="UP000694864">
    <property type="component" value="Chromosome 5"/>
</dbReference>
<dbReference type="RefSeq" id="XP_010508390.1">
    <property type="nucleotide sequence ID" value="XM_010510088.2"/>
</dbReference>
<keyword evidence="3 5" id="KW-0732">Signal</keyword>
<accession>A0ABM0YZP8</accession>
<keyword evidence="2" id="KW-0472">Membrane</keyword>
<keyword evidence="2" id="KW-0336">GPI-anchor</keyword>
<feature type="domain" description="X8" evidence="6">
    <location>
        <begin position="32"/>
        <end position="116"/>
    </location>
</feature>
<gene>
    <name evidence="8" type="primary">LOC104784976</name>
</gene>
<dbReference type="GeneID" id="104784976"/>
<dbReference type="PANTHER" id="PTHR31044">
    <property type="entry name" value="BETA-1,3 GLUCANASE"/>
    <property type="match status" value="1"/>
</dbReference>
<keyword evidence="7" id="KW-1185">Reference proteome</keyword>
<dbReference type="Pfam" id="PF07983">
    <property type="entry name" value="X8"/>
    <property type="match status" value="1"/>
</dbReference>
<dbReference type="PANTHER" id="PTHR31044:SF111">
    <property type="entry name" value="CARBOHYDRATE-BINDING X8 DOMAIN SUPERFAMILY PROTEIN"/>
    <property type="match status" value="1"/>
</dbReference>
<dbReference type="InterPro" id="IPR044788">
    <property type="entry name" value="X8_dom_prot"/>
</dbReference>
<feature type="chain" id="PRO_5047236655" evidence="5">
    <location>
        <begin position="20"/>
        <end position="120"/>
    </location>
</feature>
<dbReference type="Gene3D" id="1.20.58.1040">
    <property type="match status" value="1"/>
</dbReference>
<reference evidence="8" key="2">
    <citation type="submission" date="2025-08" db="UniProtKB">
        <authorList>
            <consortium name="RefSeq"/>
        </authorList>
    </citation>
    <scope>IDENTIFICATION</scope>
    <source>
        <tissue evidence="8">Leaf</tissue>
    </source>
</reference>
<protein>
    <submittedName>
        <fullName evidence="8">Glucan endo-1,3-beta-glucosidase-like</fullName>
    </submittedName>
</protein>
<sequence>MAKAHICLSFIILLYISSAGHFMRVNAQSQGYWCVAKPGTTTKQLQSNLDYACSEIIDCQVVSTGGTCYSPDNLYNMASVAMNLYYQAEGRYFGNCHFQGSGIIAITDPSYGSCKYQFNK</sequence>
<evidence type="ECO:0000256" key="4">
    <source>
        <dbReference type="ARBA" id="ARBA00023288"/>
    </source>
</evidence>
<evidence type="ECO:0000256" key="2">
    <source>
        <dbReference type="ARBA" id="ARBA00022622"/>
    </source>
</evidence>
<keyword evidence="2" id="KW-0325">Glycoprotein</keyword>
<evidence type="ECO:0000256" key="1">
    <source>
        <dbReference type="ARBA" id="ARBA00004609"/>
    </source>
</evidence>
<dbReference type="SMART" id="SM00768">
    <property type="entry name" value="X8"/>
    <property type="match status" value="1"/>
</dbReference>
<evidence type="ECO:0000313" key="7">
    <source>
        <dbReference type="Proteomes" id="UP000694864"/>
    </source>
</evidence>
<evidence type="ECO:0000256" key="3">
    <source>
        <dbReference type="ARBA" id="ARBA00022729"/>
    </source>
</evidence>
<reference evidence="7" key="1">
    <citation type="journal article" date="2014" name="Nat. Commun.">
        <title>The emerging biofuel crop Camelina sativa retains a highly undifferentiated hexaploid genome structure.</title>
        <authorList>
            <person name="Kagale S."/>
            <person name="Koh C."/>
            <person name="Nixon J."/>
            <person name="Bollina V."/>
            <person name="Clarke W.E."/>
            <person name="Tuteja R."/>
            <person name="Spillane C."/>
            <person name="Robinson S.J."/>
            <person name="Links M.G."/>
            <person name="Clarke C."/>
            <person name="Higgins E.E."/>
            <person name="Huebert T."/>
            <person name="Sharpe A.G."/>
            <person name="Parkin I.A."/>
        </authorList>
    </citation>
    <scope>NUCLEOTIDE SEQUENCE [LARGE SCALE GENOMIC DNA]</scope>
    <source>
        <strain evidence="7">cv. DH55</strain>
    </source>
</reference>
<keyword evidence="4" id="KW-0449">Lipoprotein</keyword>
<proteinExistence type="predicted"/>